<keyword evidence="6" id="KW-0813">Transport</keyword>
<evidence type="ECO:0000256" key="16">
    <source>
        <dbReference type="ARBA" id="ARBA00068379"/>
    </source>
</evidence>
<evidence type="ECO:0000256" key="14">
    <source>
        <dbReference type="ARBA" id="ARBA00038255"/>
    </source>
</evidence>
<comment type="similarity">
    <text evidence="5">Belongs to the TRAPP small subunits family. BET3 subfamily.</text>
</comment>
<dbReference type="PROSITE" id="PS50294">
    <property type="entry name" value="WD_REPEATS_REGION"/>
    <property type="match status" value="1"/>
</dbReference>
<keyword evidence="13" id="KW-0333">Golgi apparatus</keyword>
<protein>
    <recommendedName>
        <fullName evidence="16">Trafficking protein particle complex subunit 5</fullName>
    </recommendedName>
    <alternativeName>
        <fullName evidence="15">tRNA (34-2'-O)-methyltransferase regulator WDR6</fullName>
    </alternativeName>
</protein>
<name>A0A4S2L8D7_9HYME</name>
<reference evidence="18 19" key="1">
    <citation type="journal article" date="2019" name="Philos. Trans. R. Soc. Lond., B, Biol. Sci.">
        <title>Ant behaviour and brain gene expression of defending hosts depend on the ecological success of the intruding social parasite.</title>
        <authorList>
            <person name="Kaur R."/>
            <person name="Stoldt M."/>
            <person name="Jongepier E."/>
            <person name="Feldmeyer B."/>
            <person name="Menzel F."/>
            <person name="Bornberg-Bauer E."/>
            <person name="Foitzik S."/>
        </authorList>
    </citation>
    <scope>NUCLEOTIDE SEQUENCE [LARGE SCALE GENOMIC DNA]</scope>
    <source>
        <tissue evidence="18">Whole body</tissue>
    </source>
</reference>
<evidence type="ECO:0000256" key="13">
    <source>
        <dbReference type="ARBA" id="ARBA00023034"/>
    </source>
</evidence>
<dbReference type="CDD" id="cd14943">
    <property type="entry name" value="TRAPPC5_Trs31"/>
    <property type="match status" value="1"/>
</dbReference>
<evidence type="ECO:0000256" key="12">
    <source>
        <dbReference type="ARBA" id="ARBA00022892"/>
    </source>
</evidence>
<evidence type="ECO:0000256" key="15">
    <source>
        <dbReference type="ARBA" id="ARBA00040154"/>
    </source>
</evidence>
<dbReference type="InterPro" id="IPR007194">
    <property type="entry name" value="TRAPP_component"/>
</dbReference>
<dbReference type="Gene3D" id="3.30.1380.20">
    <property type="entry name" value="Trafficking protein particle complex subunit 3"/>
    <property type="match status" value="1"/>
</dbReference>
<dbReference type="SUPFAM" id="SSF111126">
    <property type="entry name" value="Ligand-binding domain in the NO signalling and Golgi transport"/>
    <property type="match status" value="1"/>
</dbReference>
<dbReference type="EMBL" id="QBLH01000272">
    <property type="protein sequence ID" value="TGZ56798.1"/>
    <property type="molecule type" value="Genomic_DNA"/>
</dbReference>
<dbReference type="PROSITE" id="PS50082">
    <property type="entry name" value="WD_REPEATS_2"/>
    <property type="match status" value="1"/>
</dbReference>
<keyword evidence="19" id="KW-1185">Reference proteome</keyword>
<keyword evidence="11" id="KW-0256">Endoplasmic reticulum</keyword>
<comment type="function">
    <text evidence="1">May play a role in vesicular transport from endoplasmic reticulum to Golgi.</text>
</comment>
<proteinExistence type="inferred from homology"/>
<comment type="subcellular location">
    <subcellularLocation>
        <location evidence="4">Cytoplasm</location>
    </subcellularLocation>
    <subcellularLocation>
        <location evidence="3">Endoplasmic reticulum</location>
    </subcellularLocation>
    <subcellularLocation>
        <location evidence="2">Golgi apparatus</location>
        <location evidence="2">cis-Golgi network</location>
    </subcellularLocation>
</comment>
<dbReference type="PANTHER" id="PTHR14344:SF3">
    <property type="entry name" value="WD REPEAT-CONTAINING PROTEIN 6"/>
    <property type="match status" value="1"/>
</dbReference>
<evidence type="ECO:0000313" key="18">
    <source>
        <dbReference type="EMBL" id="TGZ56798.1"/>
    </source>
</evidence>
<evidence type="ECO:0000256" key="8">
    <source>
        <dbReference type="ARBA" id="ARBA00022574"/>
    </source>
</evidence>
<dbReference type="SUPFAM" id="SSF50978">
    <property type="entry name" value="WD40 repeat-like"/>
    <property type="match status" value="3"/>
</dbReference>
<dbReference type="Proteomes" id="UP000310200">
    <property type="component" value="Unassembled WGS sequence"/>
</dbReference>
<dbReference type="InterPro" id="IPR016696">
    <property type="entry name" value="TRAPP-I_su5"/>
</dbReference>
<keyword evidence="12" id="KW-0931">ER-Golgi transport</keyword>
<dbReference type="GO" id="GO:0030488">
    <property type="term" value="P:tRNA methylation"/>
    <property type="evidence" value="ECO:0007669"/>
    <property type="project" value="TreeGrafter"/>
</dbReference>
<keyword evidence="10" id="KW-0677">Repeat</keyword>
<accession>A0A4S2L8D7</accession>
<dbReference type="Pfam" id="PF00400">
    <property type="entry name" value="WD40"/>
    <property type="match status" value="2"/>
</dbReference>
<dbReference type="FunFam" id="3.30.1380.20:FF:000005">
    <property type="entry name" value="Trafficking protein particle complex subunit 5"/>
    <property type="match status" value="1"/>
</dbReference>
<evidence type="ECO:0000256" key="2">
    <source>
        <dbReference type="ARBA" id="ARBA00004222"/>
    </source>
</evidence>
<dbReference type="GO" id="GO:0048193">
    <property type="term" value="P:Golgi vesicle transport"/>
    <property type="evidence" value="ECO:0007669"/>
    <property type="project" value="InterPro"/>
</dbReference>
<gene>
    <name evidence="18" type="ORF">DBV15_02808</name>
</gene>
<dbReference type="InterPro" id="IPR001680">
    <property type="entry name" value="WD40_rpt"/>
</dbReference>
<dbReference type="GO" id="GO:0005794">
    <property type="term" value="C:Golgi apparatus"/>
    <property type="evidence" value="ECO:0007669"/>
    <property type="project" value="UniProtKB-SubCell"/>
</dbReference>
<dbReference type="Pfam" id="PF04051">
    <property type="entry name" value="TRAPP"/>
    <property type="match status" value="1"/>
</dbReference>
<feature type="repeat" description="WD" evidence="17">
    <location>
        <begin position="183"/>
        <end position="224"/>
    </location>
</feature>
<evidence type="ECO:0000256" key="6">
    <source>
        <dbReference type="ARBA" id="ARBA00022448"/>
    </source>
</evidence>
<evidence type="ECO:0000256" key="7">
    <source>
        <dbReference type="ARBA" id="ARBA00022490"/>
    </source>
</evidence>
<evidence type="ECO:0000256" key="3">
    <source>
        <dbReference type="ARBA" id="ARBA00004240"/>
    </source>
</evidence>
<dbReference type="Gene3D" id="2.130.10.10">
    <property type="entry name" value="YVTN repeat-like/Quinoprotein amine dehydrogenase"/>
    <property type="match status" value="4"/>
</dbReference>
<dbReference type="PANTHER" id="PTHR14344">
    <property type="entry name" value="WD REPEAT PROTEIN"/>
    <property type="match status" value="1"/>
</dbReference>
<dbReference type="GO" id="GO:0030008">
    <property type="term" value="C:TRAPP complex"/>
    <property type="evidence" value="ECO:0007669"/>
    <property type="project" value="InterPro"/>
</dbReference>
<evidence type="ECO:0000313" key="19">
    <source>
        <dbReference type="Proteomes" id="UP000310200"/>
    </source>
</evidence>
<evidence type="ECO:0000256" key="1">
    <source>
        <dbReference type="ARBA" id="ARBA00002910"/>
    </source>
</evidence>
<evidence type="ECO:0000256" key="11">
    <source>
        <dbReference type="ARBA" id="ARBA00022824"/>
    </source>
</evidence>
<comment type="similarity">
    <text evidence="14">Belongs to the WD repeat WDR6 family.</text>
</comment>
<evidence type="ECO:0000256" key="17">
    <source>
        <dbReference type="PROSITE-ProRule" id="PRU00221"/>
    </source>
</evidence>
<dbReference type="SMART" id="SM00320">
    <property type="entry name" value="WD40"/>
    <property type="match status" value="9"/>
</dbReference>
<dbReference type="InterPro" id="IPR015943">
    <property type="entry name" value="WD40/YVTN_repeat-like_dom_sf"/>
</dbReference>
<dbReference type="STRING" id="300112.A0A4S2L8D7"/>
<keyword evidence="7" id="KW-0963">Cytoplasm</keyword>
<comment type="caution">
    <text evidence="18">The sequence shown here is derived from an EMBL/GenBank/DDBJ whole genome shotgun (WGS) entry which is preliminary data.</text>
</comment>
<evidence type="ECO:0000256" key="9">
    <source>
        <dbReference type="ARBA" id="ARBA00022694"/>
    </source>
</evidence>
<evidence type="ECO:0000256" key="10">
    <source>
        <dbReference type="ARBA" id="ARBA00022737"/>
    </source>
</evidence>
<dbReference type="InterPro" id="IPR051973">
    <property type="entry name" value="tRNA_Anticodon_Mtase-Reg"/>
</dbReference>
<keyword evidence="9" id="KW-0819">tRNA processing</keyword>
<dbReference type="InterPro" id="IPR036322">
    <property type="entry name" value="WD40_repeat_dom_sf"/>
</dbReference>
<sequence>MMSLLLRTDVLAIRCVGNHVLVGMGSMLYLYKDGKFERKLDCLYPSNIHGIVIGVNNELAVFGAKSICVCNIVEIGDDVSISKQSTHQFNDWIIAVKWISFKEQMQLAILFAHNYLSIYDVLNKTSQIIRCEETCILYGGSVSGTCQENLIIFSGTVFQEILIWKIDNRPCDTNKSMPVLHRLTGHKGVIFSVICDPYSRFICSTSDDRSVRFWRVTEHENSRSNNVNWQTVKIVPIKTMFVHTARVWKALIRSEVVLTIGEDSLVCTWSLSGDLLNKTYYKAPIWSIDVSEDYTTVYVGGGDGSVYMQPLENYKSPETISLSSNDTHNFPKYISYLHDGAIVVFTELGTLLHYNKEMMHKNTIDLTKDRYYIMQVSPDRKLVALASRDGYIVIYEDSFGTLLQRMESKIMNSQIFSLQWLSNNKLIACGANGLLKLSRFIKNDKYDNKVIAECILPPSRERWLTAASIIYTPTSMLICGDRAGNIYVYKLEYKSFHSDAVIEKPIQTFNKIHGKMGVQSFCIFREKLITSGRDGMLRFYQIRADDTKPLLMLHKQKMPMDWISGMLKVNRDKLNEIQKDEIFFIFGFRQVEFIIYDLLNENVVVRISCGGGHRSWDCIISHTKASFAYIKDKQVHVHDLSYSLFPSCPILQNGFHTKEIRCLRYVRWCNGNFFISGGEDCTLRISDVSEYELKRNAFKNVGIFNGHLSGIKCISVIQLYESTFRYVVFSGGGRAQLKIWGINVAEGSIYHHQDHGREINVSCSDVNSHMLYGQNQFSKKPWQEAKQSCIAEPETRYMDIYAYYCLFERNHVLVFIACADGYLRLLVYDIVSNNIYLKVSTKYIDRCILKMHVLSHESKVIVLTMSTDGKLRFFDFTDVVSKIYEEANSGNQNIINFNDIPFAEFSLHQSGINCFHLKHMHEDEYLLITGGDDNLLSVVYFQICISESNKLSTKILSKWSTASAHSAQIVGVRFKDEKIYSVGIDQLFITHKYVYSNGVICVDILNQVFTSVTDVQGMELYSETDGDHMSSITISAIRPRTSILDKSLSKGKGEVSLSCFALLFSELVQYCQNRVYTVPELQNKLAEIGAEVGHRITDLLVVREKGGKREIKLLNVLLFVKSTVWKSLFGREADKLEHANDDERTYYIIEKESLVNKFVSVPKDKGSLNCASFVAGIVEAVLCDHGFPAKVTAHWHKGTTYMVKFDDAVIARDKQLEDR</sequence>
<dbReference type="InterPro" id="IPR024096">
    <property type="entry name" value="NO_sig/Golgi_transp_ligand-bd"/>
</dbReference>
<dbReference type="AlphaFoldDB" id="A0A4S2L8D7"/>
<evidence type="ECO:0000256" key="4">
    <source>
        <dbReference type="ARBA" id="ARBA00004496"/>
    </source>
</evidence>
<evidence type="ECO:0000256" key="5">
    <source>
        <dbReference type="ARBA" id="ARBA00006218"/>
    </source>
</evidence>
<keyword evidence="8 17" id="KW-0853">WD repeat</keyword>
<organism evidence="18 19">
    <name type="scientific">Temnothorax longispinosus</name>
    <dbReference type="NCBI Taxonomy" id="300112"/>
    <lineage>
        <taxon>Eukaryota</taxon>
        <taxon>Metazoa</taxon>
        <taxon>Ecdysozoa</taxon>
        <taxon>Arthropoda</taxon>
        <taxon>Hexapoda</taxon>
        <taxon>Insecta</taxon>
        <taxon>Pterygota</taxon>
        <taxon>Neoptera</taxon>
        <taxon>Endopterygota</taxon>
        <taxon>Hymenoptera</taxon>
        <taxon>Apocrita</taxon>
        <taxon>Aculeata</taxon>
        <taxon>Formicoidea</taxon>
        <taxon>Formicidae</taxon>
        <taxon>Myrmicinae</taxon>
        <taxon>Temnothorax</taxon>
    </lineage>
</organism>
<dbReference type="GO" id="GO:0005783">
    <property type="term" value="C:endoplasmic reticulum"/>
    <property type="evidence" value="ECO:0007669"/>
    <property type="project" value="UniProtKB-SubCell"/>
</dbReference>